<reference evidence="2 3" key="1">
    <citation type="submission" date="2023-07" db="EMBL/GenBank/DDBJ databases">
        <title>Genomic Encyclopedia of Type Strains, Phase IV (KMG-IV): sequencing the most valuable type-strain genomes for metagenomic binning, comparative biology and taxonomic classification.</title>
        <authorList>
            <person name="Goeker M."/>
        </authorList>
    </citation>
    <scope>NUCLEOTIDE SEQUENCE [LARGE SCALE GENOMIC DNA]</scope>
    <source>
        <strain evidence="2 3">DSM 1277</strain>
    </source>
</reference>
<protein>
    <submittedName>
        <fullName evidence="2">CO/xanthine dehydrogenase Mo-binding subunit</fullName>
    </submittedName>
</protein>
<dbReference type="InterPro" id="IPR052516">
    <property type="entry name" value="N-heterocyclic_Hydroxylase"/>
</dbReference>
<accession>A0ABU0DKH4</accession>
<dbReference type="Proteomes" id="UP001238467">
    <property type="component" value="Unassembled WGS sequence"/>
</dbReference>
<dbReference type="EMBL" id="JAUSUH010000007">
    <property type="protein sequence ID" value="MDQ0348836.1"/>
    <property type="molecule type" value="Genomic_DNA"/>
</dbReference>
<sequence length="757" mass="80569">MSPALSRRDVLRGTGALILAFSVPHRSSALTETGASATPLRGLPGSLDSTPRLNAWIRIEADGNATIFTGKAELGQGIKTALLQIAAEELKLPLPRITLITADTARTPNEGYTAASHSVQDSGTAIRNAAAQVREILIGEAARLAGRSTDGLKAWDGVVAGPDGLSLGYGELVSAQLLNVDAQPTSILTDPKNFTVMDRPVARVDIPPKLTGGAAYVQDMRLPGMVHGRIVRPPSYGARLIDLDAAPVEAMPGVLKVVRDGAFIGVVAEKQWTAIQAMRRLAASARWNESAALPDEAQLPEALMALPAKDTTILEVGTPDAASYDVDALFSRPYLSHGSIGPSCAIAHMDGDDLTVWTHTQGVYPLRDALATLCAMPRDKVRCIHVEGAGCYGQNGADDVGADAALLARALPGRPVRVQWMREQEHAWEPFGPGMAAHVRASLGPDGSISAWQHDVWSQSHMMRPGPPGTLLAARDIANPFPPAPPVDLPMPEGGGDRNAVPLYVLPNARAVNHFLPQMPLRGSSMRSLGGYLNVFAIESTMDDLARLSGQDPVAFRLRHLRDERASAVITLAAERFGWNGRPTLSAGSGYGFAFARYKNLEAYCAIALELAIDQDTGRTVVQRAIAAVDTGQVVNPDGVRNQIEGGIVQATSWTLFEGVRFDRQRITSVDWASYPILRFAHVPRRVEVHLVERPGLPFLGAGEAAQGPMGAAIANAIRDITGTRLRALPLDAAKVRAASKVRPASMGSPLPPRSPS</sequence>
<keyword evidence="3" id="KW-1185">Reference proteome</keyword>
<organism evidence="2 3">
    <name type="scientific">Ancylobacter vacuolatus</name>
    <dbReference type="NCBI Taxonomy" id="223389"/>
    <lineage>
        <taxon>Bacteria</taxon>
        <taxon>Pseudomonadati</taxon>
        <taxon>Pseudomonadota</taxon>
        <taxon>Alphaproteobacteria</taxon>
        <taxon>Hyphomicrobiales</taxon>
        <taxon>Xanthobacteraceae</taxon>
        <taxon>Ancylobacter</taxon>
    </lineage>
</organism>
<dbReference type="Gene3D" id="3.30.365.10">
    <property type="entry name" value="Aldehyde oxidase/xanthine dehydrogenase, molybdopterin binding domain"/>
    <property type="match status" value="4"/>
</dbReference>
<dbReference type="InterPro" id="IPR037165">
    <property type="entry name" value="AldOxase/xan_DH_Mopterin-bd_sf"/>
</dbReference>
<evidence type="ECO:0000313" key="2">
    <source>
        <dbReference type="EMBL" id="MDQ0348836.1"/>
    </source>
</evidence>
<dbReference type="Gene3D" id="3.90.1170.50">
    <property type="entry name" value="Aldehyde oxidase/xanthine dehydrogenase, a/b hammerhead"/>
    <property type="match status" value="1"/>
</dbReference>
<gene>
    <name evidence="2" type="ORF">J2S76_003270</name>
</gene>
<dbReference type="InterPro" id="IPR000674">
    <property type="entry name" value="Ald_Oxase/Xan_DH_a/b"/>
</dbReference>
<dbReference type="PIRSF" id="PIRSF036389">
    <property type="entry name" value="IOR_B"/>
    <property type="match status" value="1"/>
</dbReference>
<dbReference type="SMART" id="SM01008">
    <property type="entry name" value="Ald_Xan_dh_C"/>
    <property type="match status" value="1"/>
</dbReference>
<proteinExistence type="predicted"/>
<dbReference type="PANTHER" id="PTHR47495:SF1">
    <property type="entry name" value="BLL3820 PROTEIN"/>
    <property type="match status" value="1"/>
</dbReference>
<dbReference type="Pfam" id="PF02738">
    <property type="entry name" value="MoCoBD_1"/>
    <property type="match status" value="1"/>
</dbReference>
<dbReference type="PANTHER" id="PTHR47495">
    <property type="entry name" value="ALDEHYDE DEHYDROGENASE"/>
    <property type="match status" value="1"/>
</dbReference>
<dbReference type="InterPro" id="IPR008274">
    <property type="entry name" value="AldOxase/xan_DH_MoCoBD1"/>
</dbReference>
<dbReference type="InterPro" id="IPR012368">
    <property type="entry name" value="OxRdtase_Mopterin-bd_su_IorB"/>
</dbReference>
<comment type="caution">
    <text evidence="2">The sequence shown here is derived from an EMBL/GenBank/DDBJ whole genome shotgun (WGS) entry which is preliminary data.</text>
</comment>
<dbReference type="SUPFAM" id="SSF56003">
    <property type="entry name" value="Molybdenum cofactor-binding domain"/>
    <property type="match status" value="2"/>
</dbReference>
<dbReference type="InterPro" id="IPR046867">
    <property type="entry name" value="AldOxase/xan_DH_MoCoBD2"/>
</dbReference>
<dbReference type="InterPro" id="IPR006311">
    <property type="entry name" value="TAT_signal"/>
</dbReference>
<dbReference type="Pfam" id="PF20256">
    <property type="entry name" value="MoCoBD_2"/>
    <property type="match status" value="2"/>
</dbReference>
<dbReference type="PROSITE" id="PS51318">
    <property type="entry name" value="TAT"/>
    <property type="match status" value="1"/>
</dbReference>
<dbReference type="RefSeq" id="WP_307061994.1">
    <property type="nucleotide sequence ID" value="NZ_JAUSUH010000007.1"/>
</dbReference>
<name>A0ABU0DKH4_9HYPH</name>
<feature type="domain" description="Aldehyde oxidase/xanthine dehydrogenase a/b hammerhead" evidence="1">
    <location>
        <begin position="211"/>
        <end position="291"/>
    </location>
</feature>
<evidence type="ECO:0000259" key="1">
    <source>
        <dbReference type="SMART" id="SM01008"/>
    </source>
</evidence>
<evidence type="ECO:0000313" key="3">
    <source>
        <dbReference type="Proteomes" id="UP001238467"/>
    </source>
</evidence>